<keyword evidence="3" id="KW-1185">Reference proteome</keyword>
<dbReference type="RefSeq" id="WP_173810309.1">
    <property type="nucleotide sequence ID" value="NZ_JABSNP010000010.1"/>
</dbReference>
<evidence type="ECO:0000313" key="2">
    <source>
        <dbReference type="EMBL" id="NRT19592.1"/>
    </source>
</evidence>
<feature type="compositionally biased region" description="Polar residues" evidence="1">
    <location>
        <begin position="45"/>
        <end position="66"/>
    </location>
</feature>
<dbReference type="EMBL" id="JABSNP010000010">
    <property type="protein sequence ID" value="NRT19592.1"/>
    <property type="molecule type" value="Genomic_DNA"/>
</dbReference>
<dbReference type="Proteomes" id="UP000779507">
    <property type="component" value="Unassembled WGS sequence"/>
</dbReference>
<proteinExistence type="predicted"/>
<accession>A0ABX2FT24</accession>
<evidence type="ECO:0000313" key="3">
    <source>
        <dbReference type="Proteomes" id="UP000779507"/>
    </source>
</evidence>
<organism evidence="2 3">
    <name type="scientific">Hymenobacter caeli</name>
    <dbReference type="NCBI Taxonomy" id="2735894"/>
    <lineage>
        <taxon>Bacteria</taxon>
        <taxon>Pseudomonadati</taxon>
        <taxon>Bacteroidota</taxon>
        <taxon>Cytophagia</taxon>
        <taxon>Cytophagales</taxon>
        <taxon>Hymenobacteraceae</taxon>
        <taxon>Hymenobacter</taxon>
    </lineage>
</organism>
<reference evidence="2 3" key="1">
    <citation type="submission" date="2020-05" db="EMBL/GenBank/DDBJ databases">
        <title>Genomic Encyclopedia of Type Strains, Phase IV (KMG-V): Genome sequencing to study the core and pangenomes of soil and plant-associated prokaryotes.</title>
        <authorList>
            <person name="Whitman W."/>
        </authorList>
    </citation>
    <scope>NUCLEOTIDE SEQUENCE [LARGE SCALE GENOMIC DNA]</scope>
    <source>
        <strain evidence="2 3">9A</strain>
    </source>
</reference>
<feature type="region of interest" description="Disordered" evidence="1">
    <location>
        <begin position="44"/>
        <end position="66"/>
    </location>
</feature>
<evidence type="ECO:0000256" key="1">
    <source>
        <dbReference type="SAM" id="MobiDB-lite"/>
    </source>
</evidence>
<comment type="caution">
    <text evidence="2">The sequence shown here is derived from an EMBL/GenBank/DDBJ whole genome shotgun (WGS) entry which is preliminary data.</text>
</comment>
<name>A0ABX2FT24_9BACT</name>
<protein>
    <submittedName>
        <fullName evidence="2">Uncharacterized protein</fullName>
    </submittedName>
</protein>
<gene>
    <name evidence="2" type="ORF">HNP98_002424</name>
</gene>
<sequence length="66" mass="6841">MQTLAYGTQPAAAEHLSDAAITAAVELFFLTEKGVPAHLVDVATQGASRSSRASPTTCWPASGPRQ</sequence>